<feature type="compositionally biased region" description="Low complexity" evidence="1">
    <location>
        <begin position="167"/>
        <end position="178"/>
    </location>
</feature>
<dbReference type="PROSITE" id="PS51233">
    <property type="entry name" value="VWFD"/>
    <property type="match status" value="1"/>
</dbReference>
<organism evidence="3 4">
    <name type="scientific">Saguinus oedipus</name>
    <name type="common">Cotton-top tamarin</name>
    <name type="synonym">Oedipomidas oedipus</name>
    <dbReference type="NCBI Taxonomy" id="9490"/>
    <lineage>
        <taxon>Eukaryota</taxon>
        <taxon>Metazoa</taxon>
        <taxon>Chordata</taxon>
        <taxon>Craniata</taxon>
        <taxon>Vertebrata</taxon>
        <taxon>Euteleostomi</taxon>
        <taxon>Mammalia</taxon>
        <taxon>Eutheria</taxon>
        <taxon>Euarchontoglires</taxon>
        <taxon>Primates</taxon>
        <taxon>Haplorrhini</taxon>
        <taxon>Platyrrhini</taxon>
        <taxon>Cebidae</taxon>
        <taxon>Callitrichinae</taxon>
        <taxon>Saguinus</taxon>
    </lineage>
</organism>
<dbReference type="InterPro" id="IPR001846">
    <property type="entry name" value="VWF_type-D"/>
</dbReference>
<feature type="domain" description="VWFD" evidence="2">
    <location>
        <begin position="563"/>
        <end position="646"/>
    </location>
</feature>
<feature type="compositionally biased region" description="Low complexity" evidence="1">
    <location>
        <begin position="388"/>
        <end position="397"/>
    </location>
</feature>
<name>A0ABQ9UXC4_SAGOE</name>
<evidence type="ECO:0000259" key="2">
    <source>
        <dbReference type="PROSITE" id="PS51233"/>
    </source>
</evidence>
<feature type="compositionally biased region" description="Basic and acidic residues" evidence="1">
    <location>
        <begin position="220"/>
        <end position="241"/>
    </location>
</feature>
<reference evidence="3 4" key="1">
    <citation type="submission" date="2023-05" db="EMBL/GenBank/DDBJ databases">
        <title>B98-5 Cell Line De Novo Hybrid Assembly: An Optical Mapping Approach.</title>
        <authorList>
            <person name="Kananen K."/>
            <person name="Auerbach J.A."/>
            <person name="Kautto E."/>
            <person name="Blachly J.S."/>
        </authorList>
    </citation>
    <scope>NUCLEOTIDE SEQUENCE [LARGE SCALE GENOMIC DNA]</scope>
    <source>
        <strain evidence="3">B95-8</strain>
        <tissue evidence="3">Cell line</tissue>
    </source>
</reference>
<feature type="region of interest" description="Disordered" evidence="1">
    <location>
        <begin position="23"/>
        <end position="248"/>
    </location>
</feature>
<feature type="compositionally biased region" description="Basic and acidic residues" evidence="1">
    <location>
        <begin position="274"/>
        <end position="288"/>
    </location>
</feature>
<feature type="region of interest" description="Disordered" evidence="1">
    <location>
        <begin position="353"/>
        <end position="398"/>
    </location>
</feature>
<dbReference type="Proteomes" id="UP001266305">
    <property type="component" value="Unassembled WGS sequence"/>
</dbReference>
<protein>
    <recommendedName>
        <fullName evidence="2">VWFD domain-containing protein</fullName>
    </recommendedName>
</protein>
<proteinExistence type="predicted"/>
<evidence type="ECO:0000313" key="3">
    <source>
        <dbReference type="EMBL" id="KAK2101735.1"/>
    </source>
</evidence>
<dbReference type="EMBL" id="JASSZA010000009">
    <property type="protein sequence ID" value="KAK2101735.1"/>
    <property type="molecule type" value="Genomic_DNA"/>
</dbReference>
<feature type="compositionally biased region" description="Basic and acidic residues" evidence="1">
    <location>
        <begin position="368"/>
        <end position="377"/>
    </location>
</feature>
<sequence length="646" mass="67801">MIQEGQQETCTDQSSKLYCLDLREGSSSSGNSDRKKPRFSLEFGAPGEAEDESRGRTWSKGHGGCGRGFSYGSSSSGASDRRKPFFSLEFGSSGEAEDKSGQRRDTASSKSEDTLAGGFSYGSSSSGDSDRKNSHFSLEIGAQGKAEDKSRDRQDAGSSQSEDTPAGGFFYGSSSSGDSGRKKPLFSFEFGASREAEDKSREPRYAENLRSEDTPAEQFTLKDMDTGRNRKNKEFAGDKSTDLGTHVNSTNTRLGAGFSSSGASLNVGFGLGTSDEKGLEVGRADGSETRGSGPAGGETIVFGTDAGDTNLRSEKQFVGGGSRNLISNLWDSGEEGFGIKEIGGNGMSGSVSKGFGSDASSSENLGLDSEKFGKKGFESNGSGWNEQSSSGSDDSGSVGKSWLFEFGLGEMKFGAEFNFRDSGLNQSADNGNSSKNFDGNGVGGSSARNGFEYSGGISEDSEAKLGSSDQHGFKVSRTGGNRKRSSEPAKAGNLSPGSDVNDSGGNTWSSGSGSDGESNGADGLGVGASGLNEFGETVLTGTEKGSHIPEATPKYSETSAIIGEASTWSKGAYKSFNGRIFSFESSCPYTFCRHCVESGGDFNIEIKRNKDSEIEKITLTLHKQYPTCGLCGNFNSTPGKIPMYRV</sequence>
<accession>A0ABQ9UXC4</accession>
<evidence type="ECO:0000256" key="1">
    <source>
        <dbReference type="SAM" id="MobiDB-lite"/>
    </source>
</evidence>
<feature type="compositionally biased region" description="Low complexity" evidence="1">
    <location>
        <begin position="117"/>
        <end position="127"/>
    </location>
</feature>
<evidence type="ECO:0000313" key="4">
    <source>
        <dbReference type="Proteomes" id="UP001266305"/>
    </source>
</evidence>
<feature type="region of interest" description="Disordered" evidence="1">
    <location>
        <begin position="421"/>
        <end position="527"/>
    </location>
</feature>
<feature type="compositionally biased region" description="Basic and acidic residues" evidence="1">
    <location>
        <begin position="192"/>
        <end position="213"/>
    </location>
</feature>
<feature type="compositionally biased region" description="Polar residues" evidence="1">
    <location>
        <begin position="423"/>
        <end position="437"/>
    </location>
</feature>
<comment type="caution">
    <text evidence="3">The sequence shown here is derived from an EMBL/GenBank/DDBJ whole genome shotgun (WGS) entry which is preliminary data.</text>
</comment>
<feature type="compositionally biased region" description="Low complexity" evidence="1">
    <location>
        <begin position="501"/>
        <end position="521"/>
    </location>
</feature>
<gene>
    <name evidence="3" type="ORF">P7K49_019401</name>
</gene>
<keyword evidence="4" id="KW-1185">Reference proteome</keyword>
<feature type="compositionally biased region" description="Basic and acidic residues" evidence="1">
    <location>
        <begin position="145"/>
        <end position="155"/>
    </location>
</feature>
<feature type="region of interest" description="Disordered" evidence="1">
    <location>
        <begin position="274"/>
        <end position="306"/>
    </location>
</feature>
<feature type="compositionally biased region" description="Basic and acidic residues" evidence="1">
    <location>
        <begin position="96"/>
        <end position="113"/>
    </location>
</feature>